<keyword evidence="1" id="KW-0732">Signal</keyword>
<gene>
    <name evidence="2" type="ORF">JCM19240_2680</name>
</gene>
<reference evidence="2 3" key="1">
    <citation type="submission" date="2014-09" db="EMBL/GenBank/DDBJ databases">
        <title>Vibrio maritimus JCM 19240. (C210) whole genome shotgun sequence.</title>
        <authorList>
            <person name="Sawabe T."/>
            <person name="Meirelles P."/>
            <person name="Nakanishi M."/>
            <person name="Sayaka M."/>
            <person name="Hattori M."/>
            <person name="Ohkuma M."/>
        </authorList>
    </citation>
    <scope>NUCLEOTIDE SEQUENCE [LARGE SCALE GENOMIC DNA]</scope>
    <source>
        <strain evidence="2 3">JCM 19240</strain>
    </source>
</reference>
<name>A0A090T9L0_9VIBR</name>
<dbReference type="OrthoDB" id="5906680at2"/>
<dbReference type="InterPro" id="IPR009331">
    <property type="entry name" value="Oligogalacturonate-sp_porin"/>
</dbReference>
<evidence type="ECO:0000313" key="3">
    <source>
        <dbReference type="Proteomes" id="UP000029224"/>
    </source>
</evidence>
<organism evidence="2 3">
    <name type="scientific">Vibrio maritimus</name>
    <dbReference type="NCBI Taxonomy" id="990268"/>
    <lineage>
        <taxon>Bacteria</taxon>
        <taxon>Pseudomonadati</taxon>
        <taxon>Pseudomonadota</taxon>
        <taxon>Gammaproteobacteria</taxon>
        <taxon>Vibrionales</taxon>
        <taxon>Vibrionaceae</taxon>
        <taxon>Vibrio</taxon>
    </lineage>
</organism>
<dbReference type="EMBL" id="BBMT01000011">
    <property type="protein sequence ID" value="GAL36611.1"/>
    <property type="molecule type" value="Genomic_DNA"/>
</dbReference>
<proteinExistence type="predicted"/>
<comment type="caution">
    <text evidence="2">The sequence shown here is derived from an EMBL/GenBank/DDBJ whole genome shotgun (WGS) entry which is preliminary data.</text>
</comment>
<accession>A0A090T9L0</accession>
<reference evidence="2 3" key="2">
    <citation type="submission" date="2014-09" db="EMBL/GenBank/DDBJ databases">
        <authorList>
            <consortium name="NBRP consortium"/>
            <person name="Sawabe T."/>
            <person name="Meirelles P."/>
            <person name="Nakanishi M."/>
            <person name="Sayaka M."/>
            <person name="Hattori M."/>
            <person name="Ohkuma M."/>
        </authorList>
    </citation>
    <scope>NUCLEOTIDE SEQUENCE [LARGE SCALE GENOMIC DNA]</scope>
    <source>
        <strain evidence="2 3">JCM 19240</strain>
    </source>
</reference>
<dbReference type="InterPro" id="IPR053713">
    <property type="entry name" value="Bact_OM_Channel_sf"/>
</dbReference>
<dbReference type="AlphaFoldDB" id="A0A090T9L0"/>
<protein>
    <submittedName>
        <fullName evidence="2">Uncharacterized protein</fullName>
    </submittedName>
</protein>
<dbReference type="Pfam" id="PF06178">
    <property type="entry name" value="KdgM"/>
    <property type="match status" value="1"/>
</dbReference>
<keyword evidence="3" id="KW-1185">Reference proteome</keyword>
<evidence type="ECO:0000256" key="1">
    <source>
        <dbReference type="ARBA" id="ARBA00022729"/>
    </source>
</evidence>
<dbReference type="Proteomes" id="UP000029224">
    <property type="component" value="Unassembled WGS sequence"/>
</dbReference>
<dbReference type="Gene3D" id="2.40.160.40">
    <property type="entry name" value="monomeric porin ompg"/>
    <property type="match status" value="1"/>
</dbReference>
<evidence type="ECO:0000313" key="2">
    <source>
        <dbReference type="EMBL" id="GAL36611.1"/>
    </source>
</evidence>
<sequence length="200" mass="22463">MRTKGLSESKETTLAGAWAVSVTDGWYVKPQAEVKFDHSEAISLKYPNVFSFETAIDPTYKIGLETGYAFESGLYLAGRYRYETTNVSAKLNVEGDNTKRTGDHTVKVHRTDLKVGYEMDFVDLNLNWVRKSTNEEVVLSGLGTIGAIDYAPNEFEFKATLTDFGALAPYAQYTYKPEYKINGVKLNPENEVKVGFLYSF</sequence>